<dbReference type="EnsemblMetazoa" id="ACOM036418-RA">
    <property type="protein sequence ID" value="ACOM036418-PA.1"/>
    <property type="gene ID" value="ACOM036418"/>
</dbReference>
<proteinExistence type="predicted"/>
<organism evidence="1">
    <name type="scientific">Anopheles coluzzii</name>
    <name type="common">African malaria mosquito</name>
    <dbReference type="NCBI Taxonomy" id="1518534"/>
    <lineage>
        <taxon>Eukaryota</taxon>
        <taxon>Metazoa</taxon>
        <taxon>Ecdysozoa</taxon>
        <taxon>Arthropoda</taxon>
        <taxon>Hexapoda</taxon>
        <taxon>Insecta</taxon>
        <taxon>Pterygota</taxon>
        <taxon>Neoptera</taxon>
        <taxon>Endopterygota</taxon>
        <taxon>Diptera</taxon>
        <taxon>Nematocera</taxon>
        <taxon>Culicoidea</taxon>
        <taxon>Culicidae</taxon>
        <taxon>Anophelinae</taxon>
        <taxon>Anopheles</taxon>
    </lineage>
</organism>
<sequence length="235" mass="26003">MLLQFPSPSPQLLVKAGAELHHSSSVHGLKVVHHPSITITARQDRVLPAGACIRCNWIVWIGACLLLQAPWLVAADHDPPPGNRPTQLEDIERDNLNSERQIQHHPGSTAGTHSSVKYVTPLPAPTQTLTYSKDHAVPQQYVSIPQQQQPTLQFHQHQLQQQVPQVHEAHSTYTVPSRQSLLQPVIGGGAPASPYLTPQPQYVYVQARPQPLPQYAADNSLPQQLLHILPQNSHK</sequence>
<name>A0A8W7PRC8_ANOCL</name>
<protein>
    <submittedName>
        <fullName evidence="1">Uncharacterized protein</fullName>
    </submittedName>
</protein>
<dbReference type="VEuPathDB" id="VectorBase:ACON2_034136"/>
<evidence type="ECO:0000313" key="1">
    <source>
        <dbReference type="EnsemblMetazoa" id="ACOM036418-PA.1"/>
    </source>
</evidence>
<dbReference type="Proteomes" id="UP000075882">
    <property type="component" value="Unassembled WGS sequence"/>
</dbReference>
<dbReference type="AlphaFoldDB" id="A0A8W7PRC8"/>
<reference evidence="1" key="1">
    <citation type="submission" date="2022-08" db="UniProtKB">
        <authorList>
            <consortium name="EnsemblMetazoa"/>
        </authorList>
    </citation>
    <scope>IDENTIFICATION</scope>
</reference>
<accession>A0A8W7PRC8</accession>